<proteinExistence type="predicted"/>
<organism evidence="1 2">
    <name type="scientific">Streptomyces polychromogenes</name>
    <dbReference type="NCBI Taxonomy" id="67342"/>
    <lineage>
        <taxon>Bacteria</taxon>
        <taxon>Bacillati</taxon>
        <taxon>Actinomycetota</taxon>
        <taxon>Actinomycetes</taxon>
        <taxon>Kitasatosporales</taxon>
        <taxon>Streptomycetaceae</taxon>
        <taxon>Streptomyces</taxon>
    </lineage>
</organism>
<comment type="caution">
    <text evidence="1">The sequence shown here is derived from an EMBL/GenBank/DDBJ whole genome shotgun (WGS) entry which is preliminary data.</text>
</comment>
<dbReference type="Proteomes" id="UP001501867">
    <property type="component" value="Unassembled WGS sequence"/>
</dbReference>
<accession>A0ABP3EVG6</accession>
<dbReference type="EMBL" id="BAAABV010000011">
    <property type="protein sequence ID" value="GAA0279733.1"/>
    <property type="molecule type" value="Genomic_DNA"/>
</dbReference>
<name>A0ABP3EVG6_9ACTN</name>
<sequence>MGFFGIFRAWLQMGPGEEFVMGKQREPYDEQAAAGRLGIPIAAWRWTAGSGLVPPADAGPGQWSVRWLGVLAPEARTYPCLPNGRDVGCGVG</sequence>
<evidence type="ECO:0000313" key="1">
    <source>
        <dbReference type="EMBL" id="GAA0279733.1"/>
    </source>
</evidence>
<reference evidence="2" key="1">
    <citation type="journal article" date="2019" name="Int. J. Syst. Evol. Microbiol.">
        <title>The Global Catalogue of Microorganisms (GCM) 10K type strain sequencing project: providing services to taxonomists for standard genome sequencing and annotation.</title>
        <authorList>
            <consortium name="The Broad Institute Genomics Platform"/>
            <consortium name="The Broad Institute Genome Sequencing Center for Infectious Disease"/>
            <person name="Wu L."/>
            <person name="Ma J."/>
        </authorList>
    </citation>
    <scope>NUCLEOTIDE SEQUENCE [LARGE SCALE GENOMIC DNA]</scope>
    <source>
        <strain evidence="2">JCM 4505</strain>
    </source>
</reference>
<evidence type="ECO:0000313" key="2">
    <source>
        <dbReference type="Proteomes" id="UP001501867"/>
    </source>
</evidence>
<protein>
    <submittedName>
        <fullName evidence="1">Uncharacterized protein</fullName>
    </submittedName>
</protein>
<keyword evidence="2" id="KW-1185">Reference proteome</keyword>
<gene>
    <name evidence="1" type="ORF">GCM10010302_16790</name>
</gene>